<evidence type="ECO:0000256" key="17">
    <source>
        <dbReference type="RuleBase" id="RU003971"/>
    </source>
</evidence>
<evidence type="ECO:0000256" key="5">
    <source>
        <dbReference type="ARBA" id="ARBA00022801"/>
    </source>
</evidence>
<dbReference type="CDD" id="cd08326">
    <property type="entry name" value="CARD_CASP9"/>
    <property type="match status" value="1"/>
</dbReference>
<keyword evidence="4" id="KW-0053">Apoptosis</keyword>
<comment type="function">
    <text evidence="10">Involved in the activation cascade of caspases responsible for apoptosis execution. Binding of caspase-9 to Apaf-1 leads to activation of the protease which then cleaves and activates effector caspases caspase-3 (CASP3) or caspase-7 (CASP7). Promotes DNA damage-induced apoptosis in a ABL1/c-Abl-dependent manner. Proteolytically cleaves poly(ADP-ribose) polymerase (PARP). Cleaves BIRC6 following inhibition of BIRC6-caspase binding by DIABLO/SMAC.</text>
</comment>
<dbReference type="SMART" id="SM00115">
    <property type="entry name" value="CASc"/>
    <property type="match status" value="1"/>
</dbReference>
<evidence type="ECO:0000259" key="20">
    <source>
        <dbReference type="PROSITE" id="PS50208"/>
    </source>
</evidence>
<dbReference type="RefSeq" id="XP_030041780.1">
    <property type="nucleotide sequence ID" value="XM_030185920.1"/>
</dbReference>
<feature type="domain" description="CARD" evidence="21">
    <location>
        <begin position="1"/>
        <end position="90"/>
    </location>
</feature>
<evidence type="ECO:0000256" key="12">
    <source>
        <dbReference type="ARBA" id="ARBA00068175"/>
    </source>
</evidence>
<dbReference type="EC" id="3.4.22.62" evidence="11"/>
<dbReference type="PROSITE" id="PS50208">
    <property type="entry name" value="CASPASE_P20"/>
    <property type="match status" value="1"/>
</dbReference>
<evidence type="ECO:0000256" key="16">
    <source>
        <dbReference type="PIRSR" id="PIRSR038001-1"/>
    </source>
</evidence>
<feature type="active site" evidence="16">
    <location>
        <position position="291"/>
    </location>
</feature>
<sequence length="421" mass="46786">MDEAQRRLLQCNRLQFVTNLEVAPLWDLLLQKEIFSQDMIEEIQSAGTRRDQARALITDLQTRGRQALPLFLACLEETGQNELASILKEGCRNQTGGPLQVNPVKMHKPDEKKNGKSAGLPPLVTAKGDWVEPQGPQIAGSGENRIKELKRNADKDFILTADPCGHCLIINNVDFLEHTNLSRRDGSDIDCEKLERRFRSFHFDVLVQRNLKGQEIHSELQKLAGKDHSHLDCCLVVILSHGCESRHIQFPGGVYGTDGIPIPVERIVKYFDGFQCPSLRGKPKLFIIQACGGEQKDKGFELDSGAESPTNGQGDSVQSDATPFNVSAGSFDQLDAVASLPTPSDILVAYSTFPGFVSWRDKQTGSWYVETLDSVLGQDAASEDLQALLVMVANQVSAKGVYKQIPGYFNYLRKRFFFMTS</sequence>
<keyword evidence="6" id="KW-0788">Thiol protease</keyword>
<keyword evidence="3" id="KW-0645">Protease</keyword>
<dbReference type="PROSITE" id="PS50209">
    <property type="entry name" value="CARD"/>
    <property type="match status" value="1"/>
</dbReference>
<dbReference type="InterPro" id="IPR016129">
    <property type="entry name" value="Caspase_his_AS"/>
</dbReference>
<evidence type="ECO:0000256" key="14">
    <source>
        <dbReference type="ARBA" id="ARBA00082045"/>
    </source>
</evidence>
<proteinExistence type="inferred from homology"/>
<dbReference type="Gene3D" id="3.40.50.1460">
    <property type="match status" value="1"/>
</dbReference>
<dbReference type="GO" id="GO:0009411">
    <property type="term" value="P:response to UV"/>
    <property type="evidence" value="ECO:0007669"/>
    <property type="project" value="UniProtKB-ARBA"/>
</dbReference>
<dbReference type="PANTHER" id="PTHR47901:SF8">
    <property type="entry name" value="CASPASE-3"/>
    <property type="match status" value="1"/>
</dbReference>
<evidence type="ECO:0000256" key="1">
    <source>
        <dbReference type="ARBA" id="ARBA00010134"/>
    </source>
</evidence>
<dbReference type="SMART" id="SM00114">
    <property type="entry name" value="CARD"/>
    <property type="match status" value="1"/>
</dbReference>
<evidence type="ECO:0000256" key="8">
    <source>
        <dbReference type="ARBA" id="ARBA00023145"/>
    </source>
</evidence>
<dbReference type="Proteomes" id="UP000515156">
    <property type="component" value="Chromosome 13"/>
</dbReference>
<dbReference type="Pfam" id="PF00656">
    <property type="entry name" value="Peptidase_C14"/>
    <property type="match status" value="1"/>
</dbReference>
<evidence type="ECO:0000256" key="2">
    <source>
        <dbReference type="ARBA" id="ARBA00022553"/>
    </source>
</evidence>
<dbReference type="InterPro" id="IPR001309">
    <property type="entry name" value="Pept_C14_p20"/>
</dbReference>
<evidence type="ECO:0000256" key="3">
    <source>
        <dbReference type="ARBA" id="ARBA00022670"/>
    </source>
</evidence>
<evidence type="ECO:0000256" key="10">
    <source>
        <dbReference type="ARBA" id="ARBA00053852"/>
    </source>
</evidence>
<dbReference type="GO" id="GO:0043065">
    <property type="term" value="P:positive regulation of apoptotic process"/>
    <property type="evidence" value="ECO:0007669"/>
    <property type="project" value="UniProtKB-ARBA"/>
</dbReference>
<dbReference type="CDD" id="cd00032">
    <property type="entry name" value="CASc"/>
    <property type="match status" value="1"/>
</dbReference>
<evidence type="ECO:0000259" key="21">
    <source>
        <dbReference type="PROSITE" id="PS50209"/>
    </source>
</evidence>
<evidence type="ECO:0000256" key="6">
    <source>
        <dbReference type="ARBA" id="ARBA00022807"/>
    </source>
</evidence>
<dbReference type="PRINTS" id="PR00376">
    <property type="entry name" value="IL1BCENZYME"/>
</dbReference>
<dbReference type="InterPro" id="IPR015917">
    <property type="entry name" value="Pept_C14A"/>
</dbReference>
<evidence type="ECO:0000256" key="13">
    <source>
        <dbReference type="ARBA" id="ARBA00080357"/>
    </source>
</evidence>
<dbReference type="InterPro" id="IPR029030">
    <property type="entry name" value="Caspase-like_dom_sf"/>
</dbReference>
<feature type="active site" evidence="16">
    <location>
        <position position="241"/>
    </location>
</feature>
<dbReference type="GO" id="GO:0005829">
    <property type="term" value="C:cytosol"/>
    <property type="evidence" value="ECO:0007669"/>
    <property type="project" value="UniProtKB-ARBA"/>
</dbReference>
<feature type="region of interest" description="Disordered" evidence="18">
    <location>
        <begin position="299"/>
        <end position="319"/>
    </location>
</feature>
<feature type="domain" description="Caspase family p10" evidence="19">
    <location>
        <begin position="336"/>
        <end position="420"/>
    </location>
</feature>
<keyword evidence="2" id="KW-0597">Phosphoprotein</keyword>
<evidence type="ECO:0000256" key="15">
    <source>
        <dbReference type="ARBA" id="ARBA00082181"/>
    </source>
</evidence>
<feature type="compositionally biased region" description="Polar residues" evidence="18">
    <location>
        <begin position="307"/>
        <end position="319"/>
    </location>
</feature>
<dbReference type="FunFam" id="1.10.533.10:FF:000041">
    <property type="entry name" value="Caspase 9"/>
    <property type="match status" value="1"/>
</dbReference>
<dbReference type="CTD" id="842"/>
<dbReference type="InterPro" id="IPR001315">
    <property type="entry name" value="CARD"/>
</dbReference>
<evidence type="ECO:0000256" key="9">
    <source>
        <dbReference type="ARBA" id="ARBA00052019"/>
    </source>
</evidence>
<evidence type="ECO:0000259" key="19">
    <source>
        <dbReference type="PROSITE" id="PS50207"/>
    </source>
</evidence>
<comment type="similarity">
    <text evidence="1 17">Belongs to the peptidase C14A family.</text>
</comment>
<protein>
    <recommendedName>
        <fullName evidence="12">Caspase-9</fullName>
        <ecNumber evidence="11">3.4.22.62</ecNumber>
    </recommendedName>
    <alternativeName>
        <fullName evidence="15">Apoptotic protease Mch-6</fullName>
    </alternativeName>
    <alternativeName>
        <fullName evidence="14">Apoptotic protease-activating factor 3</fullName>
    </alternativeName>
    <alternativeName>
        <fullName evidence="13">ICE-like apoptotic protease 6</fullName>
    </alternativeName>
</protein>
<name>A0A6P7WU77_9AMPH</name>
<dbReference type="GO" id="GO:0006508">
    <property type="term" value="P:proteolysis"/>
    <property type="evidence" value="ECO:0007669"/>
    <property type="project" value="UniProtKB-KW"/>
</dbReference>
<dbReference type="InterPro" id="IPR042147">
    <property type="entry name" value="CARD_CASP9"/>
</dbReference>
<evidence type="ECO:0000256" key="7">
    <source>
        <dbReference type="ARBA" id="ARBA00022843"/>
    </source>
</evidence>
<dbReference type="InterPro" id="IPR002138">
    <property type="entry name" value="Pept_C14_p10"/>
</dbReference>
<reference evidence="23 24" key="1">
    <citation type="submission" date="2025-04" db="UniProtKB">
        <authorList>
            <consortium name="RefSeq"/>
        </authorList>
    </citation>
    <scope>IDENTIFICATION</scope>
</reference>
<dbReference type="GeneID" id="115456686"/>
<dbReference type="PANTHER" id="PTHR47901">
    <property type="entry name" value="CASPASE RECRUITMENT DOMAIN-CONTAINING PROTEIN 18"/>
    <property type="match status" value="1"/>
</dbReference>
<dbReference type="InterPro" id="IPR011600">
    <property type="entry name" value="Pept_C14_caspase"/>
</dbReference>
<accession>A0A6P7WU77</accession>
<dbReference type="Pfam" id="PF00619">
    <property type="entry name" value="CARD"/>
    <property type="match status" value="1"/>
</dbReference>
<keyword evidence="7" id="KW-0832">Ubl conjugation</keyword>
<dbReference type="PROSITE" id="PS01122">
    <property type="entry name" value="CASPASE_CYS"/>
    <property type="match status" value="1"/>
</dbReference>
<dbReference type="RefSeq" id="XP_030041781.1">
    <property type="nucleotide sequence ID" value="XM_030185921.1"/>
</dbReference>
<evidence type="ECO:0000256" key="11">
    <source>
        <dbReference type="ARBA" id="ARBA00066478"/>
    </source>
</evidence>
<evidence type="ECO:0000256" key="18">
    <source>
        <dbReference type="SAM" id="MobiDB-lite"/>
    </source>
</evidence>
<dbReference type="GO" id="GO:0006915">
    <property type="term" value="P:apoptotic process"/>
    <property type="evidence" value="ECO:0007669"/>
    <property type="project" value="UniProtKB-KW"/>
</dbReference>
<keyword evidence="5" id="KW-0378">Hydrolase</keyword>
<feature type="domain" description="Caspase family p20" evidence="20">
    <location>
        <begin position="163"/>
        <end position="295"/>
    </location>
</feature>
<dbReference type="Gene3D" id="1.10.533.10">
    <property type="entry name" value="Death Domain, Fas"/>
    <property type="match status" value="1"/>
</dbReference>
<dbReference type="GO" id="GO:0004197">
    <property type="term" value="F:cysteine-type endopeptidase activity"/>
    <property type="evidence" value="ECO:0007669"/>
    <property type="project" value="InterPro"/>
</dbReference>
<dbReference type="SUPFAM" id="SSF47986">
    <property type="entry name" value="DEATH domain"/>
    <property type="match status" value="1"/>
</dbReference>
<evidence type="ECO:0000313" key="24">
    <source>
        <dbReference type="RefSeq" id="XP_030041781.1"/>
    </source>
</evidence>
<dbReference type="FunFam" id="3.40.50.1460:FF:000012">
    <property type="entry name" value="Caspase 9"/>
    <property type="match status" value="1"/>
</dbReference>
<keyword evidence="22" id="KW-1185">Reference proteome</keyword>
<dbReference type="InterPro" id="IPR033139">
    <property type="entry name" value="Caspase_cys_AS"/>
</dbReference>
<dbReference type="KEGG" id="muo:115456686"/>
<dbReference type="OrthoDB" id="6044770at2759"/>
<evidence type="ECO:0000313" key="22">
    <source>
        <dbReference type="Proteomes" id="UP000515156"/>
    </source>
</evidence>
<feature type="region of interest" description="Disordered" evidence="18">
    <location>
        <begin position="98"/>
        <end position="141"/>
    </location>
</feature>
<dbReference type="InterPro" id="IPR002398">
    <property type="entry name" value="Pept_C14"/>
</dbReference>
<organism evidence="22 23">
    <name type="scientific">Microcaecilia unicolor</name>
    <dbReference type="NCBI Taxonomy" id="1415580"/>
    <lineage>
        <taxon>Eukaryota</taxon>
        <taxon>Metazoa</taxon>
        <taxon>Chordata</taxon>
        <taxon>Craniata</taxon>
        <taxon>Vertebrata</taxon>
        <taxon>Euteleostomi</taxon>
        <taxon>Amphibia</taxon>
        <taxon>Gymnophiona</taxon>
        <taxon>Siphonopidae</taxon>
        <taxon>Microcaecilia</taxon>
    </lineage>
</organism>
<dbReference type="AlphaFoldDB" id="A0A6P7WU77"/>
<dbReference type="PROSITE" id="PS01121">
    <property type="entry name" value="CASPASE_HIS"/>
    <property type="match status" value="1"/>
</dbReference>
<dbReference type="PROSITE" id="PS50207">
    <property type="entry name" value="CASPASE_P10"/>
    <property type="match status" value="1"/>
</dbReference>
<comment type="catalytic activity">
    <reaction evidence="9">
        <text>Strict requirement for an Asp residue at position P1 and with a marked preference for His at position P2. It has a preferred cleavage sequence of Leu-Gly-His-Asp-|-Xaa.</text>
        <dbReference type="EC" id="3.4.22.62"/>
    </reaction>
</comment>
<dbReference type="GO" id="GO:0006974">
    <property type="term" value="P:DNA damage response"/>
    <property type="evidence" value="ECO:0007669"/>
    <property type="project" value="UniProtKB-ARBA"/>
</dbReference>
<dbReference type="SUPFAM" id="SSF52129">
    <property type="entry name" value="Caspase-like"/>
    <property type="match status" value="1"/>
</dbReference>
<keyword evidence="8" id="KW-0865">Zymogen</keyword>
<evidence type="ECO:0000256" key="4">
    <source>
        <dbReference type="ARBA" id="ARBA00022703"/>
    </source>
</evidence>
<dbReference type="InterPro" id="IPR011029">
    <property type="entry name" value="DEATH-like_dom_sf"/>
</dbReference>
<gene>
    <name evidence="23 24" type="primary">CASP9</name>
</gene>
<dbReference type="PIRSF" id="PIRSF038001">
    <property type="entry name" value="Caspase_ICE"/>
    <property type="match status" value="1"/>
</dbReference>
<evidence type="ECO:0000313" key="23">
    <source>
        <dbReference type="RefSeq" id="XP_030041780.1"/>
    </source>
</evidence>